<dbReference type="Pfam" id="PF00096">
    <property type="entry name" value="zf-C2H2"/>
    <property type="match status" value="5"/>
</dbReference>
<dbReference type="GO" id="GO:0000977">
    <property type="term" value="F:RNA polymerase II transcription regulatory region sequence-specific DNA binding"/>
    <property type="evidence" value="ECO:0007669"/>
    <property type="project" value="TreeGrafter"/>
</dbReference>
<evidence type="ECO:0000313" key="8">
    <source>
        <dbReference type="Proteomes" id="UP000005204"/>
    </source>
</evidence>
<dbReference type="RefSeq" id="XP_012547746.1">
    <property type="nucleotide sequence ID" value="XM_012692292.4"/>
</dbReference>
<dbReference type="KEGG" id="bmor:101741474"/>
<keyword evidence="1" id="KW-0479">Metal-binding</keyword>
<accession>A0A8R2GAS3</accession>
<evidence type="ECO:0000259" key="6">
    <source>
        <dbReference type="PROSITE" id="PS50157"/>
    </source>
</evidence>
<dbReference type="Pfam" id="PF13912">
    <property type="entry name" value="zf-C2H2_6"/>
    <property type="match status" value="1"/>
</dbReference>
<evidence type="ECO:0000256" key="1">
    <source>
        <dbReference type="ARBA" id="ARBA00022723"/>
    </source>
</evidence>
<dbReference type="OrthoDB" id="1405595at2759"/>
<sequence length="560" mass="65410">MKTVKLEISVDTVCHGCLSTDRQTSTSRDTSELYLRLLEDGLSSENKDVALCWECTAIFRKIQRFQKQIKNAQISLLLYQLNTRTPLSKLDTVIKSVYDLECVHEEKAAQITEEGNSIKIEAETEVALPAKEELDEYDTITYEEDYADDACMKSIIENEQRASKMPSKSDIKPMSIKQYEKYAVFSKQNEKVNSGDLKKYYKNVFLSDGEIEEYLNTRLRRDKSFHRLNYKCEDCVLGYKDKRDWNRHNALHHNTSTGPYKCSECKTKCQTIDVLAQHWITHTKALQCVICGDLHRSLGEIRKHVNRAHTGVFTCKECGDHSRTLREFSQHYKSKHEKLVCDHCGKGFYKKRVLESHMRRNHLPAKCEVCGRQYSLYHTLEVHLRTVHPHLMNGAYNRDASYCVECDRQYPSVYKYRKHLKQSVRHTPKKKVRIPCPECGKVFTRTNYMNNHYRLFHSKDTKHYCQLCNKLFVTGYAARKHKEFVHDKQTLPKNKICDICGRGFSTNRILTNHRRTHTGERPYKCPHCTAAFAQSTAMHTHMKSQHKHVMPLQIPVHQMA</sequence>
<organism evidence="7 8">
    <name type="scientific">Bombyx mori</name>
    <name type="common">Silk moth</name>
    <dbReference type="NCBI Taxonomy" id="7091"/>
    <lineage>
        <taxon>Eukaryota</taxon>
        <taxon>Metazoa</taxon>
        <taxon>Ecdysozoa</taxon>
        <taxon>Arthropoda</taxon>
        <taxon>Hexapoda</taxon>
        <taxon>Insecta</taxon>
        <taxon>Pterygota</taxon>
        <taxon>Neoptera</taxon>
        <taxon>Endopterygota</taxon>
        <taxon>Lepidoptera</taxon>
        <taxon>Glossata</taxon>
        <taxon>Ditrysia</taxon>
        <taxon>Bombycoidea</taxon>
        <taxon>Bombycidae</taxon>
        <taxon>Bombycinae</taxon>
        <taxon>Bombyx</taxon>
    </lineage>
</organism>
<dbReference type="EnsemblMetazoa" id="XM_012692292.3">
    <property type="protein sequence ID" value="XP_012547746.1"/>
    <property type="gene ID" value="LOC101741474"/>
</dbReference>
<proteinExistence type="predicted"/>
<evidence type="ECO:0000256" key="4">
    <source>
        <dbReference type="ARBA" id="ARBA00022833"/>
    </source>
</evidence>
<reference evidence="7" key="2">
    <citation type="submission" date="2022-06" db="UniProtKB">
        <authorList>
            <consortium name="EnsemblMetazoa"/>
        </authorList>
    </citation>
    <scope>IDENTIFICATION</scope>
    <source>
        <strain evidence="7">p50T (Dazao)</strain>
    </source>
</reference>
<evidence type="ECO:0000256" key="5">
    <source>
        <dbReference type="PROSITE-ProRule" id="PRU00042"/>
    </source>
</evidence>
<protein>
    <recommendedName>
        <fullName evidence="6">C2H2-type domain-containing protein</fullName>
    </recommendedName>
</protein>
<evidence type="ECO:0000313" key="7">
    <source>
        <dbReference type="EnsemblMetazoa" id="XP_012547746.1"/>
    </source>
</evidence>
<dbReference type="SMART" id="SM00355">
    <property type="entry name" value="ZnF_C2H2"/>
    <property type="match status" value="11"/>
</dbReference>
<feature type="domain" description="C2H2-type" evidence="6">
    <location>
        <begin position="365"/>
        <end position="388"/>
    </location>
</feature>
<dbReference type="PROSITE" id="PS00028">
    <property type="entry name" value="ZINC_FINGER_C2H2_1"/>
    <property type="match status" value="8"/>
</dbReference>
<dbReference type="PANTHER" id="PTHR24379:SF124">
    <property type="entry name" value="ZINC FINGER PROTEIN"/>
    <property type="match status" value="1"/>
</dbReference>
<feature type="domain" description="C2H2-type" evidence="6">
    <location>
        <begin position="523"/>
        <end position="551"/>
    </location>
</feature>
<dbReference type="GO" id="GO:0008270">
    <property type="term" value="F:zinc ion binding"/>
    <property type="evidence" value="ECO:0007669"/>
    <property type="project" value="UniProtKB-KW"/>
</dbReference>
<dbReference type="SUPFAM" id="SSF57667">
    <property type="entry name" value="beta-beta-alpha zinc fingers"/>
    <property type="match status" value="4"/>
</dbReference>
<dbReference type="PROSITE" id="PS50157">
    <property type="entry name" value="ZINC_FINGER_C2H2_2"/>
    <property type="match status" value="5"/>
</dbReference>
<dbReference type="PANTHER" id="PTHR24379">
    <property type="entry name" value="KRAB AND ZINC FINGER DOMAIN-CONTAINING"/>
    <property type="match status" value="1"/>
</dbReference>
<reference evidence="8" key="1">
    <citation type="journal article" date="2008" name="Insect Biochem. Mol. Biol.">
        <title>The genome of a lepidopteran model insect, the silkworm Bombyx mori.</title>
        <authorList>
            <consortium name="International Silkworm Genome Consortium"/>
        </authorList>
    </citation>
    <scope>NUCLEOTIDE SEQUENCE [LARGE SCALE GENOMIC DNA]</scope>
    <source>
        <strain evidence="8">p50T</strain>
    </source>
</reference>
<dbReference type="GO" id="GO:0000981">
    <property type="term" value="F:DNA-binding transcription factor activity, RNA polymerase II-specific"/>
    <property type="evidence" value="ECO:0007669"/>
    <property type="project" value="TreeGrafter"/>
</dbReference>
<name>A0A8R2GAS3_BOMMO</name>
<dbReference type="InterPro" id="IPR013087">
    <property type="entry name" value="Znf_C2H2_type"/>
</dbReference>
<keyword evidence="3 5" id="KW-0863">Zinc-finger</keyword>
<dbReference type="InterPro" id="IPR036236">
    <property type="entry name" value="Znf_C2H2_sf"/>
</dbReference>
<dbReference type="AlphaFoldDB" id="A0A8R2GAS3"/>
<keyword evidence="8" id="KW-1185">Reference proteome</keyword>
<keyword evidence="2" id="KW-0677">Repeat</keyword>
<dbReference type="Gene3D" id="3.30.160.60">
    <property type="entry name" value="Classic Zinc Finger"/>
    <property type="match status" value="6"/>
</dbReference>
<dbReference type="GO" id="GO:0005634">
    <property type="term" value="C:nucleus"/>
    <property type="evidence" value="ECO:0007669"/>
    <property type="project" value="TreeGrafter"/>
</dbReference>
<dbReference type="GeneID" id="101741474"/>
<feature type="domain" description="C2H2-type" evidence="6">
    <location>
        <begin position="339"/>
        <end position="367"/>
    </location>
</feature>
<dbReference type="Proteomes" id="UP000005204">
    <property type="component" value="Unassembled WGS sequence"/>
</dbReference>
<feature type="domain" description="C2H2-type" evidence="6">
    <location>
        <begin position="434"/>
        <end position="462"/>
    </location>
</feature>
<keyword evidence="4" id="KW-0862">Zinc</keyword>
<evidence type="ECO:0000256" key="3">
    <source>
        <dbReference type="ARBA" id="ARBA00022771"/>
    </source>
</evidence>
<dbReference type="FunFam" id="3.30.160.60:FF:000446">
    <property type="entry name" value="Zinc finger protein"/>
    <property type="match status" value="2"/>
</dbReference>
<feature type="domain" description="C2H2-type" evidence="6">
    <location>
        <begin position="495"/>
        <end position="522"/>
    </location>
</feature>
<evidence type="ECO:0000256" key="2">
    <source>
        <dbReference type="ARBA" id="ARBA00022737"/>
    </source>
</evidence>